<protein>
    <recommendedName>
        <fullName evidence="2">HTH luxR-type domain-containing protein</fullName>
    </recommendedName>
</protein>
<organism evidence="1">
    <name type="scientific">bioreactor metagenome</name>
    <dbReference type="NCBI Taxonomy" id="1076179"/>
    <lineage>
        <taxon>unclassified sequences</taxon>
        <taxon>metagenomes</taxon>
        <taxon>ecological metagenomes</taxon>
    </lineage>
</organism>
<reference evidence="1" key="1">
    <citation type="submission" date="2019-08" db="EMBL/GenBank/DDBJ databases">
        <authorList>
            <person name="Kucharzyk K."/>
            <person name="Murdoch R.W."/>
            <person name="Higgins S."/>
            <person name="Loffler F."/>
        </authorList>
    </citation>
    <scope>NUCLEOTIDE SEQUENCE</scope>
</reference>
<sequence length="65" mass="7468">MDVRDTVKSLPALEKKICEMLLEGCSQRAICSALAISLHDIQAKHLPFIRKRFIDYGFNKNELTF</sequence>
<comment type="caution">
    <text evidence="1">The sequence shown here is derived from an EMBL/GenBank/DDBJ whole genome shotgun (WGS) entry which is preliminary data.</text>
</comment>
<evidence type="ECO:0000313" key="1">
    <source>
        <dbReference type="EMBL" id="MPM17458.1"/>
    </source>
</evidence>
<evidence type="ECO:0008006" key="2">
    <source>
        <dbReference type="Google" id="ProtNLM"/>
    </source>
</evidence>
<name>A0A644XNX4_9ZZZZ</name>
<gene>
    <name evidence="1" type="ORF">SDC9_63848</name>
</gene>
<dbReference type="AlphaFoldDB" id="A0A644XNX4"/>
<dbReference type="EMBL" id="VSSQ01002802">
    <property type="protein sequence ID" value="MPM17458.1"/>
    <property type="molecule type" value="Genomic_DNA"/>
</dbReference>
<proteinExistence type="predicted"/>
<accession>A0A644XNX4</accession>